<name>A0A1B9GT31_9TREE</name>
<evidence type="ECO:0000313" key="2">
    <source>
        <dbReference type="Proteomes" id="UP000092666"/>
    </source>
</evidence>
<dbReference type="Proteomes" id="UP000092666">
    <property type="component" value="Unassembled WGS sequence"/>
</dbReference>
<organism evidence="1 2">
    <name type="scientific">Kwoniella heveanensis BCC8398</name>
    <dbReference type="NCBI Taxonomy" id="1296120"/>
    <lineage>
        <taxon>Eukaryota</taxon>
        <taxon>Fungi</taxon>
        <taxon>Dikarya</taxon>
        <taxon>Basidiomycota</taxon>
        <taxon>Agaricomycotina</taxon>
        <taxon>Tremellomycetes</taxon>
        <taxon>Tremellales</taxon>
        <taxon>Cryptococcaceae</taxon>
        <taxon>Kwoniella</taxon>
    </lineage>
</organism>
<gene>
    <name evidence="1" type="ORF">I316_04123</name>
</gene>
<keyword evidence="2" id="KW-1185">Reference proteome</keyword>
<protein>
    <submittedName>
        <fullName evidence="1">Uncharacterized protein</fullName>
    </submittedName>
</protein>
<accession>A0A1B9GT31</accession>
<proteinExistence type="predicted"/>
<reference evidence="2" key="2">
    <citation type="submission" date="2013-12" db="EMBL/GenBank/DDBJ databases">
        <title>Evolution of pathogenesis and genome organization in the Tremellales.</title>
        <authorList>
            <person name="Cuomo C."/>
            <person name="Litvintseva A."/>
            <person name="Heitman J."/>
            <person name="Chen Y."/>
            <person name="Sun S."/>
            <person name="Springer D."/>
            <person name="Dromer F."/>
            <person name="Young S."/>
            <person name="Zeng Q."/>
            <person name="Chapman S."/>
            <person name="Gujja S."/>
            <person name="Saif S."/>
            <person name="Birren B."/>
        </authorList>
    </citation>
    <scope>NUCLEOTIDE SEQUENCE [LARGE SCALE GENOMIC DNA]</scope>
    <source>
        <strain evidence="2">BCC8398</strain>
    </source>
</reference>
<dbReference type="OrthoDB" id="2559243at2759"/>
<sequence length="336" mass="38804">MKLWQYLEIIRNSRAHVDPGLHANAIRERSIPLNPNDWLIDLSPNANYEGKDDVKTYLKLLGRAMFPSIRNDEVVIEAGRAYLEEEMKQERGVFVLPSDLHSSPHNALHNPFYLDPSSASQPPKKWTELDPRGWWYFTSLSPVLMRARCTMDKQGGRLGERFVMTRMTNVTAFRERNPDLPHEFVKTNIRAALLPGVTPPPPNSERFNLLISQLYKTNVHPALRYHFLCVADIEEIEEHLDLMFDSLNFYDIPSAWPESGRPGIIMRGWYPQALEPHEGWEAVDKGRIVFLDGWTKDARQRRAKDIERGRKLVADEDVDIVAEQEAKRARLARELG</sequence>
<evidence type="ECO:0000313" key="1">
    <source>
        <dbReference type="EMBL" id="OCF34173.1"/>
    </source>
</evidence>
<dbReference type="AlphaFoldDB" id="A0A1B9GT31"/>
<reference evidence="1 2" key="1">
    <citation type="submission" date="2013-07" db="EMBL/GenBank/DDBJ databases">
        <title>The Genome Sequence of Cryptococcus heveanensis BCC8398.</title>
        <authorList>
            <consortium name="The Broad Institute Genome Sequencing Platform"/>
            <person name="Cuomo C."/>
            <person name="Litvintseva A."/>
            <person name="Chen Y."/>
            <person name="Heitman J."/>
            <person name="Sun S."/>
            <person name="Springer D."/>
            <person name="Dromer F."/>
            <person name="Young S.K."/>
            <person name="Zeng Q."/>
            <person name="Gargeya S."/>
            <person name="Fitzgerald M."/>
            <person name="Abouelleil A."/>
            <person name="Alvarado L."/>
            <person name="Berlin A.M."/>
            <person name="Chapman S.B."/>
            <person name="Dewar J."/>
            <person name="Goldberg J."/>
            <person name="Griggs A."/>
            <person name="Gujja S."/>
            <person name="Hansen M."/>
            <person name="Howarth C."/>
            <person name="Imamovic A."/>
            <person name="Larimer J."/>
            <person name="McCowan C."/>
            <person name="Murphy C."/>
            <person name="Pearson M."/>
            <person name="Priest M."/>
            <person name="Roberts A."/>
            <person name="Saif S."/>
            <person name="Shea T."/>
            <person name="Sykes S."/>
            <person name="Wortman J."/>
            <person name="Nusbaum C."/>
            <person name="Birren B."/>
        </authorList>
    </citation>
    <scope>NUCLEOTIDE SEQUENCE [LARGE SCALE GENOMIC DNA]</scope>
    <source>
        <strain evidence="1 2">BCC8398</strain>
    </source>
</reference>
<dbReference type="EMBL" id="KI669501">
    <property type="protein sequence ID" value="OCF34173.1"/>
    <property type="molecule type" value="Genomic_DNA"/>
</dbReference>